<evidence type="ECO:0000256" key="4">
    <source>
        <dbReference type="ARBA" id="ARBA00022695"/>
    </source>
</evidence>
<dbReference type="SUPFAM" id="SSF51161">
    <property type="entry name" value="Trimeric LpxA-like enzymes"/>
    <property type="match status" value="1"/>
</dbReference>
<comment type="catalytic activity">
    <reaction evidence="9">
        <text>alpha-D-glucose 1-phosphate + ATP + H(+) = ADP-alpha-D-glucose + diphosphate</text>
        <dbReference type="Rhea" id="RHEA:12120"/>
        <dbReference type="ChEBI" id="CHEBI:15378"/>
        <dbReference type="ChEBI" id="CHEBI:30616"/>
        <dbReference type="ChEBI" id="CHEBI:33019"/>
        <dbReference type="ChEBI" id="CHEBI:57498"/>
        <dbReference type="ChEBI" id="CHEBI:58601"/>
        <dbReference type="EC" id="2.7.7.27"/>
    </reaction>
</comment>
<organism evidence="12 13">
    <name type="scientific">Candidatus Methylobacter titanis</name>
    <dbReference type="NCBI Taxonomy" id="3053457"/>
    <lineage>
        <taxon>Bacteria</taxon>
        <taxon>Pseudomonadati</taxon>
        <taxon>Pseudomonadota</taxon>
        <taxon>Gammaproteobacteria</taxon>
        <taxon>Methylococcales</taxon>
        <taxon>Methylococcaceae</taxon>
        <taxon>Methylobacter</taxon>
    </lineage>
</organism>
<dbReference type="NCBIfam" id="TIGR02091">
    <property type="entry name" value="glgC"/>
    <property type="match status" value="1"/>
</dbReference>
<reference evidence="12" key="1">
    <citation type="submission" date="2023-01" db="EMBL/GenBank/DDBJ databases">
        <title>Biogeochemical cycle of methane in antarctic sediments.</title>
        <authorList>
            <person name="Roldan D.M."/>
            <person name="Menes R.J."/>
        </authorList>
    </citation>
    <scope>NUCLEOTIDE SEQUENCE [LARGE SCALE GENOMIC DNA]</scope>
    <source>
        <strain evidence="12">K-2018 MAG008</strain>
    </source>
</reference>
<dbReference type="SUPFAM" id="SSF53448">
    <property type="entry name" value="Nucleotide-diphospho-sugar transferases"/>
    <property type="match status" value="1"/>
</dbReference>
<dbReference type="NCBIfam" id="NF001947">
    <property type="entry name" value="PRK00725.1"/>
    <property type="match status" value="1"/>
</dbReference>
<protein>
    <recommendedName>
        <fullName evidence="9">Glucose-1-phosphate adenylyltransferase</fullName>
        <ecNumber evidence="9">2.7.7.27</ecNumber>
    </recommendedName>
    <alternativeName>
        <fullName evidence="9">ADP-glucose pyrophosphorylase</fullName>
        <shortName evidence="9">ADPGlc PPase</shortName>
    </alternativeName>
    <alternativeName>
        <fullName evidence="9">ADP-glucose synthase</fullName>
    </alternativeName>
</protein>
<dbReference type="GO" id="GO:0005524">
    <property type="term" value="F:ATP binding"/>
    <property type="evidence" value="ECO:0007669"/>
    <property type="project" value="UniProtKB-KW"/>
</dbReference>
<evidence type="ECO:0000313" key="12">
    <source>
        <dbReference type="EMBL" id="MDI1231468.1"/>
    </source>
</evidence>
<sequence length="421" mass="46545">MLDKTITIILAGGVGSRLHPLTADRAKPAVPFGGNYRIIDFTLTNCLHSGLRRVLVLTQYKSHSLQKHLRDGWSIFNPEISEYITPVPPQMRTGESWYSGTADAIRQNLYLLERSNANTVLILSGDHIYRMDYAAMLQFHRDQGAELTIACMPVPLASASSFGIMSVDDAYRIREFHEKPKNPKPMPDEPLHALASMGIYIFNMDLISRELQADSDFAASSHDFGKDIIPRLIETHCVCAYRFGGKTGRVTPDQYWRDVGTIDSYYAANMDLLAQVPPLNLYQSDWPIRTYHGQNPPARMAPGALGHEGQLLNSLLGSGTVVSGGTVRHSILFSQVQVDETAVVEDSILFDGVHVGTGAQLKRCIVDKNVQIPPGERIGFDATADAVRFTVSESGITVIPKDYHFPTSAKPGEDVKELFDL</sequence>
<keyword evidence="7 9" id="KW-0320">Glycogen biosynthesis</keyword>
<evidence type="ECO:0000256" key="7">
    <source>
        <dbReference type="ARBA" id="ARBA00023056"/>
    </source>
</evidence>
<dbReference type="InterPro" id="IPR005835">
    <property type="entry name" value="NTP_transferase_dom"/>
</dbReference>
<dbReference type="InterPro" id="IPR011831">
    <property type="entry name" value="ADP-Glc_PPase"/>
</dbReference>
<feature type="domain" description="Glucose-1-phosphate adenylyltransferase/Bifunctional protein GlmU-like C-terminal hexapeptide" evidence="11">
    <location>
        <begin position="296"/>
        <end position="399"/>
    </location>
</feature>
<feature type="binding site" evidence="9">
    <location>
        <position position="163"/>
    </location>
    <ligand>
        <name>alpha-D-glucose 1-phosphate</name>
        <dbReference type="ChEBI" id="CHEBI:58601"/>
    </ligand>
</feature>
<dbReference type="Gene3D" id="3.90.550.10">
    <property type="entry name" value="Spore Coat Polysaccharide Biosynthesis Protein SpsA, Chain A"/>
    <property type="match status" value="1"/>
</dbReference>
<evidence type="ECO:0000259" key="11">
    <source>
        <dbReference type="Pfam" id="PF24894"/>
    </source>
</evidence>
<dbReference type="InterPro" id="IPR029044">
    <property type="entry name" value="Nucleotide-diphossugar_trans"/>
</dbReference>
<dbReference type="AlphaFoldDB" id="A0AA43Q497"/>
<evidence type="ECO:0000256" key="5">
    <source>
        <dbReference type="ARBA" id="ARBA00022741"/>
    </source>
</evidence>
<dbReference type="Pfam" id="PF24894">
    <property type="entry name" value="Hexapep_GlmU"/>
    <property type="match status" value="1"/>
</dbReference>
<feature type="site" description="Could play a key role in the communication between the regulatory and the substrate sites" evidence="9">
    <location>
        <position position="97"/>
    </location>
</feature>
<comment type="caution">
    <text evidence="12">The sequence shown here is derived from an EMBL/GenBank/DDBJ whole genome shotgun (WGS) entry which is preliminary data.</text>
</comment>
<dbReference type="InterPro" id="IPR023049">
    <property type="entry name" value="GlgC_bac"/>
</dbReference>
<dbReference type="NCBIfam" id="NF002023">
    <property type="entry name" value="PRK00844.1"/>
    <property type="match status" value="1"/>
</dbReference>
<evidence type="ECO:0000256" key="3">
    <source>
        <dbReference type="ARBA" id="ARBA00022679"/>
    </source>
</evidence>
<evidence type="ECO:0000313" key="13">
    <source>
        <dbReference type="Proteomes" id="UP001160519"/>
    </source>
</evidence>
<dbReference type="CDD" id="cd04651">
    <property type="entry name" value="LbH_G1P_AT_C"/>
    <property type="match status" value="1"/>
</dbReference>
<dbReference type="Proteomes" id="UP001160519">
    <property type="component" value="Unassembled WGS sequence"/>
</dbReference>
<feature type="site" description="Could play a key role in the communication between the regulatory and the substrate sites" evidence="9">
    <location>
        <position position="59"/>
    </location>
</feature>
<name>A0AA43Q497_9GAMM</name>
<dbReference type="HAMAP" id="MF_00624">
    <property type="entry name" value="GlgC"/>
    <property type="match status" value="1"/>
</dbReference>
<comment type="pathway">
    <text evidence="9">Glycan biosynthesis; glycogen biosynthesis.</text>
</comment>
<keyword evidence="4 9" id="KW-0548">Nucleotidyltransferase</keyword>
<feature type="binding site" evidence="9">
    <location>
        <position position="98"/>
    </location>
    <ligand>
        <name>alpha-D-glucose 1-phosphate</name>
        <dbReference type="ChEBI" id="CHEBI:58601"/>
    </ligand>
</feature>
<comment type="subunit">
    <text evidence="9">Homotetramer.</text>
</comment>
<comment type="similarity">
    <text evidence="1 9">Belongs to the bacterial/plant glucose-1-phosphate adenylyltransferase family.</text>
</comment>
<dbReference type="Gene3D" id="2.160.10.10">
    <property type="entry name" value="Hexapeptide repeat proteins"/>
    <property type="match status" value="1"/>
</dbReference>
<keyword evidence="6 9" id="KW-0067">ATP-binding</keyword>
<dbReference type="GO" id="GO:0008878">
    <property type="term" value="F:glucose-1-phosphate adenylyltransferase activity"/>
    <property type="evidence" value="ECO:0007669"/>
    <property type="project" value="UniProtKB-UniRule"/>
</dbReference>
<evidence type="ECO:0000256" key="9">
    <source>
        <dbReference type="HAMAP-Rule" id="MF_00624"/>
    </source>
</evidence>
<feature type="binding site" evidence="9">
    <location>
        <begin position="178"/>
        <end position="179"/>
    </location>
    <ligand>
        <name>alpha-D-glucose 1-phosphate</name>
        <dbReference type="ChEBI" id="CHEBI:58601"/>
    </ligand>
</feature>
<dbReference type="EC" id="2.7.7.27" evidence="9"/>
<comment type="function">
    <text evidence="9">Involved in the biosynthesis of ADP-glucose, a building block required for the elongation reactions to produce glycogen. Catalyzes the reaction between ATP and alpha-D-glucose 1-phosphate (G1P) to produce pyrophosphate and ADP-Glc.</text>
</comment>
<feature type="domain" description="Nucleotidyl transferase" evidence="10">
    <location>
        <begin position="7"/>
        <end position="274"/>
    </location>
</feature>
<dbReference type="PANTHER" id="PTHR43523">
    <property type="entry name" value="GLUCOSE-1-PHOSPHATE ADENYLYLTRANSFERASE-RELATED"/>
    <property type="match status" value="1"/>
</dbReference>
<evidence type="ECO:0000259" key="10">
    <source>
        <dbReference type="Pfam" id="PF00483"/>
    </source>
</evidence>
<evidence type="ECO:0000256" key="2">
    <source>
        <dbReference type="ARBA" id="ARBA00022600"/>
    </source>
</evidence>
<dbReference type="InterPro" id="IPR005836">
    <property type="entry name" value="ADP_Glu_pyroP_CS"/>
</dbReference>
<proteinExistence type="inferred from homology"/>
<dbReference type="Pfam" id="PF00483">
    <property type="entry name" value="NTP_transferase"/>
    <property type="match status" value="1"/>
</dbReference>
<dbReference type="PANTHER" id="PTHR43523:SF2">
    <property type="entry name" value="GLUCOSE-1-PHOSPHATE ADENYLYLTRANSFERASE"/>
    <property type="match status" value="1"/>
</dbReference>
<dbReference type="InterPro" id="IPR056818">
    <property type="entry name" value="GlmU/GlgC-like_hexapep"/>
</dbReference>
<evidence type="ECO:0000256" key="6">
    <source>
        <dbReference type="ARBA" id="ARBA00022840"/>
    </source>
</evidence>
<gene>
    <name evidence="9 12" type="primary">glgC</name>
    <name evidence="12" type="ORF">PSU93_09990</name>
</gene>
<dbReference type="PROSITE" id="PS00810">
    <property type="entry name" value="ADP_GLC_PYROPHOSPH_3"/>
    <property type="match status" value="1"/>
</dbReference>
<keyword evidence="13" id="KW-1185">Reference proteome</keyword>
<dbReference type="CDD" id="cd02508">
    <property type="entry name" value="ADP_Glucose_PP"/>
    <property type="match status" value="1"/>
</dbReference>
<evidence type="ECO:0000256" key="1">
    <source>
        <dbReference type="ARBA" id="ARBA00010443"/>
    </source>
</evidence>
<dbReference type="PROSITE" id="PS00808">
    <property type="entry name" value="ADP_GLC_PYROPHOSPH_1"/>
    <property type="match status" value="1"/>
</dbReference>
<keyword evidence="8 9" id="KW-0119">Carbohydrate metabolism</keyword>
<dbReference type="InterPro" id="IPR011004">
    <property type="entry name" value="Trimer_LpxA-like_sf"/>
</dbReference>
<keyword evidence="3 9" id="KW-0808">Transferase</keyword>
<accession>A0AA43Q497</accession>
<dbReference type="EMBL" id="JAQSDF010000030">
    <property type="protein sequence ID" value="MDI1231468.1"/>
    <property type="molecule type" value="Genomic_DNA"/>
</dbReference>
<feature type="binding site" evidence="9">
    <location>
        <position position="196"/>
    </location>
    <ligand>
        <name>alpha-D-glucose 1-phosphate</name>
        <dbReference type="ChEBI" id="CHEBI:58601"/>
    </ligand>
</feature>
<keyword evidence="5 9" id="KW-0547">Nucleotide-binding</keyword>
<keyword evidence="2 9" id="KW-0321">Glycogen metabolism</keyword>
<dbReference type="PROSITE" id="PS00809">
    <property type="entry name" value="ADP_GLC_PYROPHOSPH_2"/>
    <property type="match status" value="1"/>
</dbReference>
<evidence type="ECO:0000256" key="8">
    <source>
        <dbReference type="ARBA" id="ARBA00023277"/>
    </source>
</evidence>
<dbReference type="GO" id="GO:0005978">
    <property type="term" value="P:glycogen biosynthetic process"/>
    <property type="evidence" value="ECO:0007669"/>
    <property type="project" value="UniProtKB-UniRule"/>
</dbReference>